<feature type="transmembrane region" description="Helical" evidence="11">
    <location>
        <begin position="101"/>
        <end position="122"/>
    </location>
</feature>
<evidence type="ECO:0008006" key="16">
    <source>
        <dbReference type="Google" id="ProtNLM"/>
    </source>
</evidence>
<comment type="caution">
    <text evidence="14">The sequence shown here is derived from an EMBL/GenBank/DDBJ whole genome shotgun (WGS) entry which is preliminary data.</text>
</comment>
<keyword evidence="7 9" id="KW-0129">CBS domain</keyword>
<evidence type="ECO:0000256" key="4">
    <source>
        <dbReference type="ARBA" id="ARBA00022692"/>
    </source>
</evidence>
<gene>
    <name evidence="14" type="ORF">BROFUL_03041</name>
</gene>
<accession>A0A0M2UUZ5</accession>
<dbReference type="PROSITE" id="PS51371">
    <property type="entry name" value="CBS"/>
    <property type="match status" value="1"/>
</dbReference>
<keyword evidence="4 10" id="KW-0812">Transmembrane</keyword>
<keyword evidence="3" id="KW-1003">Cell membrane</keyword>
<dbReference type="Pfam" id="PF01595">
    <property type="entry name" value="CNNM"/>
    <property type="match status" value="1"/>
</dbReference>
<protein>
    <recommendedName>
        <fullName evidence="16">Hemolysin</fullName>
    </recommendedName>
</protein>
<dbReference type="PANTHER" id="PTHR22777">
    <property type="entry name" value="HEMOLYSIN-RELATED"/>
    <property type="match status" value="1"/>
</dbReference>
<proteinExistence type="inferred from homology"/>
<keyword evidence="5" id="KW-0677">Repeat</keyword>
<comment type="similarity">
    <text evidence="2">Belongs to the UPF0053 family.</text>
</comment>
<dbReference type="AlphaFoldDB" id="A0A0M2UUZ5"/>
<dbReference type="Gene3D" id="3.10.580.10">
    <property type="entry name" value="CBS-domain"/>
    <property type="match status" value="1"/>
</dbReference>
<evidence type="ECO:0000256" key="9">
    <source>
        <dbReference type="PROSITE-ProRule" id="PRU00703"/>
    </source>
</evidence>
<dbReference type="Pfam" id="PF00571">
    <property type="entry name" value="CBS"/>
    <property type="match status" value="2"/>
</dbReference>
<reference evidence="14 15" key="1">
    <citation type="journal article" date="2013" name="BMC Microbiol.">
        <title>Identification of the type II cytochrome c maturation pathway in anammox bacteria by comparative genomics.</title>
        <authorList>
            <person name="Ferousi C."/>
            <person name="Speth D.R."/>
            <person name="Reimann J."/>
            <person name="Op den Camp H.J."/>
            <person name="Allen J.W."/>
            <person name="Keltjens J.T."/>
            <person name="Jetten M.S."/>
        </authorList>
    </citation>
    <scope>NUCLEOTIDE SEQUENCE [LARGE SCALE GENOMIC DNA]</scope>
    <source>
        <strain evidence="14">RU1</strain>
    </source>
</reference>
<keyword evidence="8 10" id="KW-0472">Membrane</keyword>
<sequence>MNPMHFSTLEIIIMLILFFLLLFVSAFFSLTETSLFSLNKIRLDYLIKQKNKRAVSIFNIINEPDKLLSTLLTGNNIVNTTVSTIGTTVAIYYLQEWGVILAPLIVAFILLLFAETFPKVLATQFPEHLSLIIVKPFEWVRWLLSPCVTLITYLTYLFFNLFGLKIEYKKTIFSREEVKHIIKESGETGNLVDGEHKLLHKIFEFSDKLAKQVMVPRQRIVAIHTDMTREDIMRIITDEGHTRYPVYRHSLDTIIGIVHVKAIINMVANNPLFILEDLIMEPYFVAEDKKISTIFTEFQQQGLHIAIVRDAHGVISGLIEIKDILRVIFGELKEKTVPEE</sequence>
<feature type="domain" description="CBS" evidence="12">
    <location>
        <begin position="214"/>
        <end position="278"/>
    </location>
</feature>
<dbReference type="SMART" id="SM00116">
    <property type="entry name" value="CBS"/>
    <property type="match status" value="2"/>
</dbReference>
<feature type="transmembrane region" description="Helical" evidence="11">
    <location>
        <begin position="77"/>
        <end position="94"/>
    </location>
</feature>
<evidence type="ECO:0000256" key="3">
    <source>
        <dbReference type="ARBA" id="ARBA00022475"/>
    </source>
</evidence>
<name>A0A0M2UUZ5_9BACT</name>
<evidence type="ECO:0000256" key="7">
    <source>
        <dbReference type="ARBA" id="ARBA00023122"/>
    </source>
</evidence>
<evidence type="ECO:0000313" key="15">
    <source>
        <dbReference type="Proteomes" id="UP000034954"/>
    </source>
</evidence>
<dbReference type="InterPro" id="IPR046342">
    <property type="entry name" value="CBS_dom_sf"/>
</dbReference>
<evidence type="ECO:0000256" key="6">
    <source>
        <dbReference type="ARBA" id="ARBA00022989"/>
    </source>
</evidence>
<dbReference type="PROSITE" id="PS51846">
    <property type="entry name" value="CNNM"/>
    <property type="match status" value="1"/>
</dbReference>
<evidence type="ECO:0000259" key="13">
    <source>
        <dbReference type="PROSITE" id="PS51846"/>
    </source>
</evidence>
<feature type="transmembrane region" description="Helical" evidence="11">
    <location>
        <begin position="12"/>
        <end position="30"/>
    </location>
</feature>
<evidence type="ECO:0000259" key="12">
    <source>
        <dbReference type="PROSITE" id="PS51371"/>
    </source>
</evidence>
<dbReference type="GO" id="GO:0005886">
    <property type="term" value="C:plasma membrane"/>
    <property type="evidence" value="ECO:0007669"/>
    <property type="project" value="UniProtKB-SubCell"/>
</dbReference>
<organism evidence="14 15">
    <name type="scientific">Candidatus Brocadia fulgida</name>
    <dbReference type="NCBI Taxonomy" id="380242"/>
    <lineage>
        <taxon>Bacteria</taxon>
        <taxon>Pseudomonadati</taxon>
        <taxon>Planctomycetota</taxon>
        <taxon>Candidatus Brocadiia</taxon>
        <taxon>Candidatus Brocadiales</taxon>
        <taxon>Candidatus Brocadiaceae</taxon>
        <taxon>Candidatus Brocadia</taxon>
    </lineage>
</organism>
<dbReference type="Proteomes" id="UP000034954">
    <property type="component" value="Unassembled WGS sequence"/>
</dbReference>
<evidence type="ECO:0000256" key="10">
    <source>
        <dbReference type="PROSITE-ProRule" id="PRU01193"/>
    </source>
</evidence>
<dbReference type="InterPro" id="IPR044751">
    <property type="entry name" value="Ion_transp-like_CBS"/>
</dbReference>
<dbReference type="SUPFAM" id="SSF54631">
    <property type="entry name" value="CBS-domain pair"/>
    <property type="match status" value="1"/>
</dbReference>
<feature type="domain" description="CNNM transmembrane" evidence="13">
    <location>
        <begin position="7"/>
        <end position="195"/>
    </location>
</feature>
<comment type="subcellular location">
    <subcellularLocation>
        <location evidence="1">Cell membrane</location>
        <topology evidence="1">Multi-pass membrane protein</topology>
    </subcellularLocation>
</comment>
<dbReference type="CDD" id="cd04590">
    <property type="entry name" value="CBS_pair_CorC_HlyC_assoc"/>
    <property type="match status" value="1"/>
</dbReference>
<evidence type="ECO:0000256" key="5">
    <source>
        <dbReference type="ARBA" id="ARBA00022737"/>
    </source>
</evidence>
<dbReference type="InterPro" id="IPR000644">
    <property type="entry name" value="CBS_dom"/>
</dbReference>
<keyword evidence="15" id="KW-1185">Reference proteome</keyword>
<feature type="transmembrane region" description="Helical" evidence="11">
    <location>
        <begin position="142"/>
        <end position="164"/>
    </location>
</feature>
<dbReference type="PANTHER" id="PTHR22777:SF32">
    <property type="entry name" value="UPF0053 INNER MEMBRANE PROTEIN YFJD"/>
    <property type="match status" value="1"/>
</dbReference>
<evidence type="ECO:0000313" key="14">
    <source>
        <dbReference type="EMBL" id="KKO18314.1"/>
    </source>
</evidence>
<dbReference type="EMBL" id="LAQJ01000282">
    <property type="protein sequence ID" value="KKO18314.1"/>
    <property type="molecule type" value="Genomic_DNA"/>
</dbReference>
<evidence type="ECO:0000256" key="2">
    <source>
        <dbReference type="ARBA" id="ARBA00006337"/>
    </source>
</evidence>
<keyword evidence="6 10" id="KW-1133">Transmembrane helix</keyword>
<evidence type="ECO:0000256" key="8">
    <source>
        <dbReference type="ARBA" id="ARBA00023136"/>
    </source>
</evidence>
<evidence type="ECO:0000256" key="11">
    <source>
        <dbReference type="SAM" id="Phobius"/>
    </source>
</evidence>
<dbReference type="InterPro" id="IPR002550">
    <property type="entry name" value="CNNM"/>
</dbReference>
<evidence type="ECO:0000256" key="1">
    <source>
        <dbReference type="ARBA" id="ARBA00004651"/>
    </source>
</evidence>